<gene>
    <name evidence="1" type="ORF">ACFQQA_18910</name>
</gene>
<organism evidence="1 2">
    <name type="scientific">Marinobacter aromaticivorans</name>
    <dbReference type="NCBI Taxonomy" id="1494078"/>
    <lineage>
        <taxon>Bacteria</taxon>
        <taxon>Pseudomonadati</taxon>
        <taxon>Pseudomonadota</taxon>
        <taxon>Gammaproteobacteria</taxon>
        <taxon>Pseudomonadales</taxon>
        <taxon>Marinobacteraceae</taxon>
        <taxon>Marinobacter</taxon>
    </lineage>
</organism>
<reference evidence="2" key="1">
    <citation type="journal article" date="2019" name="Int. J. Syst. Evol. Microbiol.">
        <title>The Global Catalogue of Microorganisms (GCM) 10K type strain sequencing project: providing services to taxonomists for standard genome sequencing and annotation.</title>
        <authorList>
            <consortium name="The Broad Institute Genomics Platform"/>
            <consortium name="The Broad Institute Genome Sequencing Center for Infectious Disease"/>
            <person name="Wu L."/>
            <person name="Ma J."/>
        </authorList>
    </citation>
    <scope>NUCLEOTIDE SEQUENCE [LARGE SCALE GENOMIC DNA]</scope>
    <source>
        <strain evidence="2">CCUG 60559</strain>
    </source>
</reference>
<comment type="caution">
    <text evidence="1">The sequence shown here is derived from an EMBL/GenBank/DDBJ whole genome shotgun (WGS) entry which is preliminary data.</text>
</comment>
<evidence type="ECO:0000313" key="2">
    <source>
        <dbReference type="Proteomes" id="UP001596506"/>
    </source>
</evidence>
<name>A0ABW2J071_9GAMM</name>
<keyword evidence="2" id="KW-1185">Reference proteome</keyword>
<proteinExistence type="predicted"/>
<dbReference type="Proteomes" id="UP001596506">
    <property type="component" value="Unassembled WGS sequence"/>
</dbReference>
<dbReference type="EMBL" id="JBHTBD010000022">
    <property type="protein sequence ID" value="MFC7296779.1"/>
    <property type="molecule type" value="Genomic_DNA"/>
</dbReference>
<sequence length="87" mass="9183">MFLGHRADAAQGALFGMHDGIGPFRVERSGDRLGRVVVRLLFLLAPELAGVDQRADGVIVPQQPLGLGAVESRIGAEVLAAPGQLRQ</sequence>
<accession>A0ABW2J071</accession>
<evidence type="ECO:0000313" key="1">
    <source>
        <dbReference type="EMBL" id="MFC7296779.1"/>
    </source>
</evidence>
<protein>
    <submittedName>
        <fullName evidence="1">Uncharacterized protein</fullName>
    </submittedName>
</protein>
<dbReference type="RefSeq" id="WP_213480209.1">
    <property type="nucleotide sequence ID" value="NZ_JBHTBD010000022.1"/>
</dbReference>